<dbReference type="HOGENOM" id="CLU_142395_0_0_1"/>
<dbReference type="Proteomes" id="UP000053319">
    <property type="component" value="Unassembled WGS sequence"/>
</dbReference>
<dbReference type="KEGG" id="dsq:DICSQDRAFT_23567"/>
<gene>
    <name evidence="1" type="ORF">DICSQDRAFT_23567</name>
</gene>
<reference evidence="1 2" key="1">
    <citation type="journal article" date="2012" name="Science">
        <title>The Paleozoic origin of enzymatic lignin decomposition reconstructed from 31 fungal genomes.</title>
        <authorList>
            <person name="Floudas D."/>
            <person name="Binder M."/>
            <person name="Riley R."/>
            <person name="Barry K."/>
            <person name="Blanchette R.A."/>
            <person name="Henrissat B."/>
            <person name="Martinez A.T."/>
            <person name="Otillar R."/>
            <person name="Spatafora J.W."/>
            <person name="Yadav J.S."/>
            <person name="Aerts A."/>
            <person name="Benoit I."/>
            <person name="Boyd A."/>
            <person name="Carlson A."/>
            <person name="Copeland A."/>
            <person name="Coutinho P.M."/>
            <person name="de Vries R.P."/>
            <person name="Ferreira P."/>
            <person name="Findley K."/>
            <person name="Foster B."/>
            <person name="Gaskell J."/>
            <person name="Glotzer D."/>
            <person name="Gorecki P."/>
            <person name="Heitman J."/>
            <person name="Hesse C."/>
            <person name="Hori C."/>
            <person name="Igarashi K."/>
            <person name="Jurgens J.A."/>
            <person name="Kallen N."/>
            <person name="Kersten P."/>
            <person name="Kohler A."/>
            <person name="Kuees U."/>
            <person name="Kumar T.K.A."/>
            <person name="Kuo A."/>
            <person name="LaButti K."/>
            <person name="Larrondo L.F."/>
            <person name="Lindquist E."/>
            <person name="Ling A."/>
            <person name="Lombard V."/>
            <person name="Lucas S."/>
            <person name="Lundell T."/>
            <person name="Martin R."/>
            <person name="McLaughlin D.J."/>
            <person name="Morgenstern I."/>
            <person name="Morin E."/>
            <person name="Murat C."/>
            <person name="Nagy L.G."/>
            <person name="Nolan M."/>
            <person name="Ohm R.A."/>
            <person name="Patyshakuliyeva A."/>
            <person name="Rokas A."/>
            <person name="Ruiz-Duenas F.J."/>
            <person name="Sabat G."/>
            <person name="Salamov A."/>
            <person name="Samejima M."/>
            <person name="Schmutz J."/>
            <person name="Slot J.C."/>
            <person name="St John F."/>
            <person name="Stenlid J."/>
            <person name="Sun H."/>
            <person name="Sun S."/>
            <person name="Syed K."/>
            <person name="Tsang A."/>
            <person name="Wiebenga A."/>
            <person name="Young D."/>
            <person name="Pisabarro A."/>
            <person name="Eastwood D.C."/>
            <person name="Martin F."/>
            <person name="Cullen D."/>
            <person name="Grigoriev I.V."/>
            <person name="Hibbett D.S."/>
        </authorList>
    </citation>
    <scope>NUCLEOTIDE SEQUENCE [LARGE SCALE GENOMIC DNA]</scope>
    <source>
        <strain evidence="1 2">LYAD-421 SS1</strain>
    </source>
</reference>
<dbReference type="EMBL" id="JH719868">
    <property type="protein sequence ID" value="EJF55281.1"/>
    <property type="molecule type" value="Genomic_DNA"/>
</dbReference>
<dbReference type="OMA" id="THYANLH"/>
<feature type="non-terminal residue" evidence="1">
    <location>
        <position position="1"/>
    </location>
</feature>
<dbReference type="RefSeq" id="XP_007371980.1">
    <property type="nucleotide sequence ID" value="XM_007371918.1"/>
</dbReference>
<evidence type="ECO:0000313" key="2">
    <source>
        <dbReference type="Proteomes" id="UP000053319"/>
    </source>
</evidence>
<accession>R7SGL0</accession>
<feature type="non-terminal residue" evidence="1">
    <location>
        <position position="86"/>
    </location>
</feature>
<evidence type="ECO:0000313" key="1">
    <source>
        <dbReference type="EMBL" id="EJF55281.1"/>
    </source>
</evidence>
<proteinExistence type="predicted"/>
<name>R7SGL0_DICSQ</name>
<sequence length="86" mass="9468">SSTSATTGYAPFELNYGYLPRTMAGIRSDTEFEGVRAFAQRARANLLIAHDAILTARVAQTHYANLHRQEEPDIAVGLLVFLSTQN</sequence>
<organism evidence="1 2">
    <name type="scientific">Dichomitus squalens (strain LYAD-421)</name>
    <name type="common">Western red white-rot fungus</name>
    <dbReference type="NCBI Taxonomy" id="732165"/>
    <lineage>
        <taxon>Eukaryota</taxon>
        <taxon>Fungi</taxon>
        <taxon>Dikarya</taxon>
        <taxon>Basidiomycota</taxon>
        <taxon>Agaricomycotina</taxon>
        <taxon>Agaricomycetes</taxon>
        <taxon>Polyporales</taxon>
        <taxon>Polyporaceae</taxon>
        <taxon>Dichomitus</taxon>
    </lineage>
</organism>
<dbReference type="GeneID" id="18841618"/>
<protein>
    <submittedName>
        <fullName evidence="1">Uncharacterized protein</fullName>
    </submittedName>
</protein>
<dbReference type="AlphaFoldDB" id="R7SGL0"/>
<dbReference type="OrthoDB" id="3227343at2759"/>